<dbReference type="InterPro" id="IPR010104">
    <property type="entry name" value="TonB_rcpt_bac"/>
</dbReference>
<proteinExistence type="inferred from homology"/>
<dbReference type="Gene3D" id="2.40.170.20">
    <property type="entry name" value="TonB-dependent receptor, beta-barrel domain"/>
    <property type="match status" value="1"/>
</dbReference>
<keyword evidence="2 8" id="KW-0813">Transport</keyword>
<dbReference type="Gene3D" id="2.170.130.10">
    <property type="entry name" value="TonB-dependent receptor, plug domain"/>
    <property type="match status" value="1"/>
</dbReference>
<dbReference type="PANTHER" id="PTHR40980:SF3">
    <property type="entry name" value="TONB-DEPENDENT RECEPTOR-LIKE BETA-BARREL DOMAIN-CONTAINING PROTEIN"/>
    <property type="match status" value="1"/>
</dbReference>
<keyword evidence="5 9" id="KW-0798">TonB box</keyword>
<sequence>MTHRSRSARPFHPRRTYLSRLIEGVLVTGMTTVPFAALAQEAGDAEAQIQQLDSVRVSGTYSRSLEQAVDLKRDNVGFSDSIVATDVADFPEQNLAEALQRMPGVTIERNKGLGARVNVRGLPSDYTHVSINDLATASGSGGREVEFDIFASEIIQQVTVQKSPTAADEEGGIAGSVKISTARPFDYSQRQFVASFEGAHNSISDVVDPKLSFLASDTWGDWGALVSLSSAKRTNRTDATSGINFRPMSRFLGASGVRGSQAEAVIERDTGRQIGNRANTAESNLIVFQDKVGDRVFLNEQDKWGATASLQFRPSRDFSLSFDALVGGYDTTEDEYDAAAYSASSRSTLETIHEYDASTLADYGILVLRDVSYTATQHEFLSKERLGETDFRQYSAALDWRAGSWTVDALLGYSGARKTLDYANLKHVAYAPSRTRWTGRSGETIPSASSAGFDMYASPERYLFEAYETTREHVSDDKYAAQVNVGRTLDLAFLPALRDVQFGARHTDKSKERQYGEAKIGGPAAGDNRWVNSRTMADSALRPIRDIVPGGAYTARDLDWQMISNAYARDTFRYAGFATPFDDAQYYRVDERTTALYAMANLGFDLGRVPVTVNGGVRYVDTSVTSFGYHPMQNPDGSTGYTDAPVSMDGDYSDVLPSLNLSAELRDGLLLRAAASETLIRPAMTDIAYKRTASWSSYRFTDGNPALEPTYAKQWEVGLEQYLDNGGLLAASYFRKNIDGVVINALTGVVPDVPVYNANGTLNGIYDFDVYQPVNAAGSYEVDGIELIAQLPLSAVHSSLDGFGINANYTMLDSSLAGESALGIQTPMPGLAEKTWNLTAYYENARFDARVSYNHKSEYVESIGYNMYPIYRDGYGQLDVSIGVRLSDNVKLSLKGINMTDEATTGYTMDPSFPTMYELSGRRISLGLRADF</sequence>
<keyword evidence="7 8" id="KW-0998">Cell outer membrane</keyword>
<dbReference type="InterPro" id="IPR036942">
    <property type="entry name" value="Beta-barrel_TonB_sf"/>
</dbReference>
<dbReference type="GO" id="GO:0009279">
    <property type="term" value="C:cell outer membrane"/>
    <property type="evidence" value="ECO:0007669"/>
    <property type="project" value="UniProtKB-SubCell"/>
</dbReference>
<comment type="subcellular location">
    <subcellularLocation>
        <location evidence="1 8">Cell outer membrane</location>
        <topology evidence="1 8">Multi-pass membrane protein</topology>
    </subcellularLocation>
</comment>
<dbReference type="InterPro" id="IPR000531">
    <property type="entry name" value="Beta-barrel_TonB"/>
</dbReference>
<evidence type="ECO:0000313" key="13">
    <source>
        <dbReference type="Proteomes" id="UP000589896"/>
    </source>
</evidence>
<dbReference type="InterPro" id="IPR039426">
    <property type="entry name" value="TonB-dep_rcpt-like"/>
</dbReference>
<dbReference type="EMBL" id="JACCJZ010000016">
    <property type="protein sequence ID" value="NYZ62902.1"/>
    <property type="molecule type" value="Genomic_DNA"/>
</dbReference>
<dbReference type="InterPro" id="IPR037066">
    <property type="entry name" value="Plug_dom_sf"/>
</dbReference>
<dbReference type="InterPro" id="IPR012910">
    <property type="entry name" value="Plug_dom"/>
</dbReference>
<keyword evidence="4 8" id="KW-0812">Transmembrane</keyword>
<dbReference type="RefSeq" id="WP_180545122.1">
    <property type="nucleotide sequence ID" value="NZ_JACCJZ010000016.1"/>
</dbReference>
<evidence type="ECO:0000256" key="5">
    <source>
        <dbReference type="ARBA" id="ARBA00023077"/>
    </source>
</evidence>
<evidence type="ECO:0000259" key="11">
    <source>
        <dbReference type="Pfam" id="PF07715"/>
    </source>
</evidence>
<keyword evidence="12" id="KW-0675">Receptor</keyword>
<feature type="domain" description="TonB-dependent receptor plug" evidence="11">
    <location>
        <begin position="78"/>
        <end position="175"/>
    </location>
</feature>
<comment type="similarity">
    <text evidence="8 9">Belongs to the TonB-dependent receptor family.</text>
</comment>
<keyword evidence="13" id="KW-1185">Reference proteome</keyword>
<dbReference type="AlphaFoldDB" id="A0A7Z0TYZ3"/>
<dbReference type="PANTHER" id="PTHR40980">
    <property type="entry name" value="PLUG DOMAIN-CONTAINING PROTEIN"/>
    <property type="match status" value="1"/>
</dbReference>
<accession>A0A7Z0TYZ3</accession>
<keyword evidence="3 8" id="KW-1134">Transmembrane beta strand</keyword>
<dbReference type="Pfam" id="PF00593">
    <property type="entry name" value="TonB_dep_Rec_b-barrel"/>
    <property type="match status" value="1"/>
</dbReference>
<evidence type="ECO:0000256" key="3">
    <source>
        <dbReference type="ARBA" id="ARBA00022452"/>
    </source>
</evidence>
<dbReference type="Proteomes" id="UP000589896">
    <property type="component" value="Unassembled WGS sequence"/>
</dbReference>
<evidence type="ECO:0000256" key="6">
    <source>
        <dbReference type="ARBA" id="ARBA00023136"/>
    </source>
</evidence>
<organism evidence="12 13">
    <name type="scientific">Luteimonas deserti</name>
    <dbReference type="NCBI Taxonomy" id="2752306"/>
    <lineage>
        <taxon>Bacteria</taxon>
        <taxon>Pseudomonadati</taxon>
        <taxon>Pseudomonadota</taxon>
        <taxon>Gammaproteobacteria</taxon>
        <taxon>Lysobacterales</taxon>
        <taxon>Lysobacteraceae</taxon>
        <taxon>Luteimonas</taxon>
    </lineage>
</organism>
<dbReference type="Pfam" id="PF07715">
    <property type="entry name" value="Plug"/>
    <property type="match status" value="1"/>
</dbReference>
<feature type="domain" description="TonB-dependent receptor-like beta-barrel" evidence="10">
    <location>
        <begin position="460"/>
        <end position="898"/>
    </location>
</feature>
<evidence type="ECO:0000259" key="10">
    <source>
        <dbReference type="Pfam" id="PF00593"/>
    </source>
</evidence>
<evidence type="ECO:0000256" key="9">
    <source>
        <dbReference type="RuleBase" id="RU003357"/>
    </source>
</evidence>
<dbReference type="SUPFAM" id="SSF56935">
    <property type="entry name" value="Porins"/>
    <property type="match status" value="1"/>
</dbReference>
<gene>
    <name evidence="12" type="ORF">H0E82_09020</name>
</gene>
<dbReference type="CDD" id="cd01347">
    <property type="entry name" value="ligand_gated_channel"/>
    <property type="match status" value="1"/>
</dbReference>
<reference evidence="12 13" key="1">
    <citation type="submission" date="2020-07" db="EMBL/GenBank/DDBJ databases">
        <title>isolation of Luteimonas sp. SJ-16.</title>
        <authorList>
            <person name="Huang X.-X."/>
            <person name="Xu L."/>
            <person name="Sun J.-Q."/>
        </authorList>
    </citation>
    <scope>NUCLEOTIDE SEQUENCE [LARGE SCALE GENOMIC DNA]</scope>
    <source>
        <strain evidence="12 13">SJ-16</strain>
    </source>
</reference>
<evidence type="ECO:0000256" key="1">
    <source>
        <dbReference type="ARBA" id="ARBA00004571"/>
    </source>
</evidence>
<comment type="caution">
    <text evidence="12">The sequence shown here is derived from an EMBL/GenBank/DDBJ whole genome shotgun (WGS) entry which is preliminary data.</text>
</comment>
<dbReference type="NCBIfam" id="TIGR01782">
    <property type="entry name" value="TonB-Xanth-Caul"/>
    <property type="match status" value="1"/>
</dbReference>
<evidence type="ECO:0000313" key="12">
    <source>
        <dbReference type="EMBL" id="NYZ62902.1"/>
    </source>
</evidence>
<protein>
    <submittedName>
        <fullName evidence="12">TonB-dependent receptor</fullName>
    </submittedName>
</protein>
<keyword evidence="6 8" id="KW-0472">Membrane</keyword>
<name>A0A7Z0TYZ3_9GAMM</name>
<evidence type="ECO:0000256" key="4">
    <source>
        <dbReference type="ARBA" id="ARBA00022692"/>
    </source>
</evidence>
<evidence type="ECO:0000256" key="8">
    <source>
        <dbReference type="PROSITE-ProRule" id="PRU01360"/>
    </source>
</evidence>
<evidence type="ECO:0000256" key="7">
    <source>
        <dbReference type="ARBA" id="ARBA00023237"/>
    </source>
</evidence>
<dbReference type="PROSITE" id="PS52016">
    <property type="entry name" value="TONB_DEPENDENT_REC_3"/>
    <property type="match status" value="1"/>
</dbReference>
<evidence type="ECO:0000256" key="2">
    <source>
        <dbReference type="ARBA" id="ARBA00022448"/>
    </source>
</evidence>